<dbReference type="Pfam" id="PF00580">
    <property type="entry name" value="UvrD-helicase"/>
    <property type="match status" value="1"/>
</dbReference>
<dbReference type="PROSITE" id="PS51198">
    <property type="entry name" value="UVRD_HELICASE_ATP_BIND"/>
    <property type="match status" value="1"/>
</dbReference>
<evidence type="ECO:0000256" key="9">
    <source>
        <dbReference type="PROSITE-ProRule" id="PRU00560"/>
    </source>
</evidence>
<dbReference type="InterPro" id="IPR027417">
    <property type="entry name" value="P-loop_NTPase"/>
</dbReference>
<accession>A0ABX1P3P8</accession>
<evidence type="ECO:0000259" key="10">
    <source>
        <dbReference type="PROSITE" id="PS51198"/>
    </source>
</evidence>
<evidence type="ECO:0000256" key="8">
    <source>
        <dbReference type="ARBA" id="ARBA00048988"/>
    </source>
</evidence>
<keyword evidence="2 9" id="KW-0378">Hydrolase</keyword>
<comment type="catalytic activity">
    <reaction evidence="8">
        <text>ATP + H2O = ADP + phosphate + H(+)</text>
        <dbReference type="Rhea" id="RHEA:13065"/>
        <dbReference type="ChEBI" id="CHEBI:15377"/>
        <dbReference type="ChEBI" id="CHEBI:15378"/>
        <dbReference type="ChEBI" id="CHEBI:30616"/>
        <dbReference type="ChEBI" id="CHEBI:43474"/>
        <dbReference type="ChEBI" id="CHEBI:456216"/>
        <dbReference type="EC" id="5.6.2.4"/>
    </reaction>
</comment>
<dbReference type="PANTHER" id="PTHR11070">
    <property type="entry name" value="UVRD / RECB / PCRA DNA HELICASE FAMILY MEMBER"/>
    <property type="match status" value="1"/>
</dbReference>
<feature type="domain" description="UvrD-like helicase ATP-binding" evidence="10">
    <location>
        <begin position="5"/>
        <end position="294"/>
    </location>
</feature>
<name>A0ABX1P3P8_9CYAN</name>
<dbReference type="PANTHER" id="PTHR11070:SF3">
    <property type="entry name" value="DNA 3'-5' HELICASE"/>
    <property type="match status" value="1"/>
</dbReference>
<evidence type="ECO:0000256" key="2">
    <source>
        <dbReference type="ARBA" id="ARBA00022801"/>
    </source>
</evidence>
<keyword evidence="3 9" id="KW-0347">Helicase</keyword>
<keyword evidence="12" id="KW-1185">Reference proteome</keyword>
<dbReference type="Pfam" id="PF13361">
    <property type="entry name" value="UvrD_C"/>
    <property type="match status" value="1"/>
</dbReference>
<evidence type="ECO:0000256" key="3">
    <source>
        <dbReference type="ARBA" id="ARBA00022806"/>
    </source>
</evidence>
<dbReference type="InterPro" id="IPR014016">
    <property type="entry name" value="UvrD-like_ATP-bd"/>
</dbReference>
<dbReference type="RefSeq" id="WP_169154255.1">
    <property type="nucleotide sequence ID" value="NZ_CAWPJE010000387.1"/>
</dbReference>
<evidence type="ECO:0000313" key="11">
    <source>
        <dbReference type="EMBL" id="NMG18973.1"/>
    </source>
</evidence>
<dbReference type="SUPFAM" id="SSF52540">
    <property type="entry name" value="P-loop containing nucleoside triphosphate hydrolases"/>
    <property type="match status" value="1"/>
</dbReference>
<keyword evidence="4 9" id="KW-0067">ATP-binding</keyword>
<comment type="caution">
    <text evidence="11">The sequence shown here is derived from an EMBL/GenBank/DDBJ whole genome shotgun (WGS) entry which is preliminary data.</text>
</comment>
<dbReference type="InterPro" id="IPR000212">
    <property type="entry name" value="DNA_helicase_UvrD/REP"/>
</dbReference>
<evidence type="ECO:0000256" key="4">
    <source>
        <dbReference type="ARBA" id="ARBA00022840"/>
    </source>
</evidence>
<dbReference type="EC" id="5.6.2.4" evidence="7"/>
<dbReference type="Gene3D" id="3.40.50.300">
    <property type="entry name" value="P-loop containing nucleotide triphosphate hydrolases"/>
    <property type="match status" value="2"/>
</dbReference>
<evidence type="ECO:0000256" key="7">
    <source>
        <dbReference type="ARBA" id="ARBA00034808"/>
    </source>
</evidence>
<feature type="binding site" evidence="9">
    <location>
        <begin position="26"/>
        <end position="33"/>
    </location>
    <ligand>
        <name>ATP</name>
        <dbReference type="ChEBI" id="CHEBI:30616"/>
    </ligand>
</feature>
<reference evidence="11 12" key="1">
    <citation type="submission" date="2018-06" db="EMBL/GenBank/DDBJ databases">
        <title>Comparative genomics of Brasilonema spp. strains.</title>
        <authorList>
            <person name="Alvarenga D.O."/>
            <person name="Fiore M.F."/>
            <person name="Varani A.M."/>
        </authorList>
    </citation>
    <scope>NUCLEOTIDE SEQUENCE [LARGE SCALE GENOMIC DNA]</scope>
    <source>
        <strain evidence="11 12">SPC951</strain>
    </source>
</reference>
<organism evidence="11 12">
    <name type="scientific">Brasilonema bromeliae SPC951</name>
    <dbReference type="NCBI Taxonomy" id="385972"/>
    <lineage>
        <taxon>Bacteria</taxon>
        <taxon>Bacillati</taxon>
        <taxon>Cyanobacteriota</taxon>
        <taxon>Cyanophyceae</taxon>
        <taxon>Nostocales</taxon>
        <taxon>Scytonemataceae</taxon>
        <taxon>Brasilonema</taxon>
        <taxon>Bromeliae group (in: Brasilonema)</taxon>
    </lineage>
</organism>
<comment type="catalytic activity">
    <reaction evidence="6">
        <text>Couples ATP hydrolysis with the unwinding of duplex DNA by translocating in the 3'-5' direction.</text>
        <dbReference type="EC" id="5.6.2.4"/>
    </reaction>
</comment>
<dbReference type="EMBL" id="QMEB01000027">
    <property type="protein sequence ID" value="NMG18973.1"/>
    <property type="molecule type" value="Genomic_DNA"/>
</dbReference>
<keyword evidence="5" id="KW-0413">Isomerase</keyword>
<proteinExistence type="predicted"/>
<dbReference type="InterPro" id="IPR014017">
    <property type="entry name" value="DNA_helicase_UvrD-like_C"/>
</dbReference>
<dbReference type="Proteomes" id="UP000718564">
    <property type="component" value="Unassembled WGS sequence"/>
</dbReference>
<gene>
    <name evidence="11" type="ORF">DP116_05730</name>
</gene>
<keyword evidence="1 9" id="KW-0547">Nucleotide-binding</keyword>
<evidence type="ECO:0000313" key="12">
    <source>
        <dbReference type="Proteomes" id="UP000718564"/>
    </source>
</evidence>
<sequence length="464" mass="52859">MSLPQPIGRQKEVLYLPARGHFAVLGTAGSGKTTLAILRSAFLADPRTEHCGKTLLVTFNKALVTYLNHLQDRKLANVIIENYHLFARGYLAFRNKMSRHAILTPDDREALVKQAVKNISQHHSLHPLFDYPVELFSEEIRWMAHYGITTYEEYQNFDVLSDVEMRFKGKERELVFEIYQTYLNLRQQSGKKYDWDDIATTVCEEFGADTSKRLYKHIVIDEGQDFSPQMIRSLAWAIPADGSLTFFGDVAQQIYGHRISWRDAGLDIEQVWEFKQNYRNTKQIAKLGLAISKMPYFKGVPDLVEPVSPPADGLLPTIVEFSSPDQEILFVVHQAITLARTQNVAILFRDRQDEKLIGQYLPKGTIRLHREMTTWQAGAGIRYGTYHSAKGLEFDAVILPFCNNKKLPDPEAVEAFGEADASAQDGRLLYVGVTRAKTRLIMTYCGEVTSLLPSDTSLYERVKR</sequence>
<evidence type="ECO:0000256" key="6">
    <source>
        <dbReference type="ARBA" id="ARBA00034617"/>
    </source>
</evidence>
<evidence type="ECO:0000256" key="5">
    <source>
        <dbReference type="ARBA" id="ARBA00023235"/>
    </source>
</evidence>
<protein>
    <recommendedName>
        <fullName evidence="7">DNA 3'-5' helicase</fullName>
        <ecNumber evidence="7">5.6.2.4</ecNumber>
    </recommendedName>
</protein>
<evidence type="ECO:0000256" key="1">
    <source>
        <dbReference type="ARBA" id="ARBA00022741"/>
    </source>
</evidence>